<keyword evidence="8" id="KW-1185">Reference proteome</keyword>
<dbReference type="AlphaFoldDB" id="A0A423PUN9"/>
<evidence type="ECO:0000256" key="5">
    <source>
        <dbReference type="SAM" id="MobiDB-lite"/>
    </source>
</evidence>
<evidence type="ECO:0000256" key="3">
    <source>
        <dbReference type="ARBA" id="ARBA00023237"/>
    </source>
</evidence>
<comment type="subunit">
    <text evidence="4">Part of the Bam complex.</text>
</comment>
<evidence type="ECO:0000256" key="4">
    <source>
        <dbReference type="HAMAP-Rule" id="MF_00925"/>
    </source>
</evidence>
<sequence length="236" mass="25415">MPRRIIGVDRRRTTDKERDLPTATNRHGLFSIKTVAVVALTLNLAGCGLPVFFRVPVVQGNIVTADQVEKLERGMSKKQVAYVLGTPLISAPFETDRWDYVFYYRNPRAHVRQSELTVYFVNDKLADLTGEQEYEAAMLKMGNQEDGNNDAPLPGGTSSTGSLLGVGAIPGVPIPAGGASDAPPDADQPQSLDSEGVNDDADNAEYVPERALPRNQQPSDMGNDRGAPPLPGQSGI</sequence>
<dbReference type="EMBL" id="AYKG01000016">
    <property type="protein sequence ID" value="ROO29317.1"/>
    <property type="molecule type" value="Genomic_DNA"/>
</dbReference>
<keyword evidence="3 4" id="KW-0998">Cell outer membrane</keyword>
<dbReference type="InterPro" id="IPR037873">
    <property type="entry name" value="BamE-like"/>
</dbReference>
<keyword evidence="2 4" id="KW-0472">Membrane</keyword>
<proteinExistence type="inferred from homology"/>
<dbReference type="HAMAP" id="MF_00925">
    <property type="entry name" value="OM_assembly_BamE"/>
    <property type="match status" value="1"/>
</dbReference>
<dbReference type="GO" id="GO:0051205">
    <property type="term" value="P:protein insertion into membrane"/>
    <property type="evidence" value="ECO:0007669"/>
    <property type="project" value="UniProtKB-UniRule"/>
</dbReference>
<comment type="function">
    <text evidence="4">Part of the outer membrane protein assembly complex, which is involved in assembly and insertion of beta-barrel proteins into the outer membrane.</text>
</comment>
<evidence type="ECO:0000256" key="1">
    <source>
        <dbReference type="ARBA" id="ARBA00022729"/>
    </source>
</evidence>
<dbReference type="GO" id="GO:1990063">
    <property type="term" value="C:Bam protein complex"/>
    <property type="evidence" value="ECO:0007669"/>
    <property type="project" value="TreeGrafter"/>
</dbReference>
<dbReference type="GO" id="GO:0043165">
    <property type="term" value="P:Gram-negative-bacterium-type cell outer membrane assembly"/>
    <property type="evidence" value="ECO:0007669"/>
    <property type="project" value="UniProtKB-UniRule"/>
</dbReference>
<evidence type="ECO:0000256" key="2">
    <source>
        <dbReference type="ARBA" id="ARBA00023136"/>
    </source>
</evidence>
<dbReference type="Pfam" id="PF04355">
    <property type="entry name" value="BamE"/>
    <property type="match status" value="1"/>
</dbReference>
<evidence type="ECO:0000313" key="7">
    <source>
        <dbReference type="EMBL" id="ROO29317.1"/>
    </source>
</evidence>
<feature type="compositionally biased region" description="Low complexity" evidence="5">
    <location>
        <begin position="152"/>
        <end position="194"/>
    </location>
</feature>
<comment type="subcellular location">
    <subcellularLocation>
        <location evidence="4">Cell outer membrane</location>
    </subcellularLocation>
</comment>
<dbReference type="PANTHER" id="PTHR37482">
    <property type="entry name" value="OUTER MEMBRANE PROTEIN ASSEMBLY FACTOR BAME"/>
    <property type="match status" value="1"/>
</dbReference>
<comment type="caution">
    <text evidence="7">The sequence shown here is derived from an EMBL/GenBank/DDBJ whole genome shotgun (WGS) entry which is preliminary data.</text>
</comment>
<feature type="region of interest" description="Disordered" evidence="5">
    <location>
        <begin position="143"/>
        <end position="236"/>
    </location>
</feature>
<dbReference type="PANTHER" id="PTHR37482:SF1">
    <property type="entry name" value="OUTER MEMBRANE PROTEIN ASSEMBLY FACTOR BAME"/>
    <property type="match status" value="1"/>
</dbReference>
<evidence type="ECO:0000313" key="8">
    <source>
        <dbReference type="Proteomes" id="UP000285310"/>
    </source>
</evidence>
<comment type="similarity">
    <text evidence="4">Belongs to the BamE family.</text>
</comment>
<reference evidence="7 8" key="1">
    <citation type="submission" date="2013-10" db="EMBL/GenBank/DDBJ databases">
        <title>Salinisphaera japonica YTM-1 Genome Sequencing.</title>
        <authorList>
            <person name="Lai Q."/>
            <person name="Li C."/>
            <person name="Shao Z."/>
        </authorList>
    </citation>
    <scope>NUCLEOTIDE SEQUENCE [LARGE SCALE GENOMIC DNA]</scope>
    <source>
        <strain evidence="7 8">YTM-1</strain>
    </source>
</reference>
<gene>
    <name evidence="4" type="primary">bamE</name>
    <name evidence="7" type="ORF">SAJA_06705</name>
</gene>
<dbReference type="Proteomes" id="UP000285310">
    <property type="component" value="Unassembled WGS sequence"/>
</dbReference>
<organism evidence="7 8">
    <name type="scientific">Salinisphaera japonica YTM-1</name>
    <dbReference type="NCBI Taxonomy" id="1209778"/>
    <lineage>
        <taxon>Bacteria</taxon>
        <taxon>Pseudomonadati</taxon>
        <taxon>Pseudomonadota</taxon>
        <taxon>Gammaproteobacteria</taxon>
        <taxon>Salinisphaerales</taxon>
        <taxon>Salinisphaeraceae</taxon>
        <taxon>Salinisphaera</taxon>
    </lineage>
</organism>
<dbReference type="OrthoDB" id="9808250at2"/>
<keyword evidence="1 4" id="KW-0732">Signal</keyword>
<feature type="region of interest" description="Disordered" evidence="5">
    <location>
        <begin position="1"/>
        <end position="20"/>
    </location>
</feature>
<dbReference type="InParanoid" id="A0A423PUN9"/>
<dbReference type="InterPro" id="IPR026592">
    <property type="entry name" value="BamE"/>
</dbReference>
<dbReference type="InterPro" id="IPR007450">
    <property type="entry name" value="BamE_dom"/>
</dbReference>
<dbReference type="GO" id="GO:0030674">
    <property type="term" value="F:protein-macromolecule adaptor activity"/>
    <property type="evidence" value="ECO:0007669"/>
    <property type="project" value="TreeGrafter"/>
</dbReference>
<evidence type="ECO:0000259" key="6">
    <source>
        <dbReference type="Pfam" id="PF04355"/>
    </source>
</evidence>
<name>A0A423PUN9_9GAMM</name>
<feature type="domain" description="Outer membrane protein assembly factor BamE" evidence="6">
    <location>
        <begin position="60"/>
        <end position="127"/>
    </location>
</feature>
<dbReference type="Gene3D" id="3.30.1450.10">
    <property type="match status" value="1"/>
</dbReference>
<accession>A0A423PUN9</accession>
<protein>
    <recommendedName>
        <fullName evidence="4">Outer membrane protein assembly factor BamE</fullName>
    </recommendedName>
</protein>